<feature type="signal peptide" evidence="1">
    <location>
        <begin position="1"/>
        <end position="28"/>
    </location>
</feature>
<dbReference type="WBParaSite" id="Minc3s00015g01001">
    <property type="protein sequence ID" value="Minc3s00015g01001"/>
    <property type="gene ID" value="Minc3s00015g01001"/>
</dbReference>
<dbReference type="AlphaFoldDB" id="A0A914KI21"/>
<name>A0A914KI21_MELIC</name>
<evidence type="ECO:0000313" key="3">
    <source>
        <dbReference type="WBParaSite" id="Minc3s00015g01001"/>
    </source>
</evidence>
<organism evidence="2 3">
    <name type="scientific">Meloidogyne incognita</name>
    <name type="common">Southern root-knot nematode worm</name>
    <name type="synonym">Oxyuris incognita</name>
    <dbReference type="NCBI Taxonomy" id="6306"/>
    <lineage>
        <taxon>Eukaryota</taxon>
        <taxon>Metazoa</taxon>
        <taxon>Ecdysozoa</taxon>
        <taxon>Nematoda</taxon>
        <taxon>Chromadorea</taxon>
        <taxon>Rhabditida</taxon>
        <taxon>Tylenchina</taxon>
        <taxon>Tylenchomorpha</taxon>
        <taxon>Tylenchoidea</taxon>
        <taxon>Meloidogynidae</taxon>
        <taxon>Meloidogyninae</taxon>
        <taxon>Meloidogyne</taxon>
        <taxon>Meloidogyne incognita group</taxon>
    </lineage>
</organism>
<proteinExistence type="predicted"/>
<reference evidence="3" key="1">
    <citation type="submission" date="2022-11" db="UniProtKB">
        <authorList>
            <consortium name="WormBaseParasite"/>
        </authorList>
    </citation>
    <scope>IDENTIFICATION</scope>
</reference>
<dbReference type="Proteomes" id="UP000887563">
    <property type="component" value="Unplaced"/>
</dbReference>
<accession>A0A914KI21</accession>
<feature type="chain" id="PRO_5037172354" evidence="1">
    <location>
        <begin position="29"/>
        <end position="73"/>
    </location>
</feature>
<evidence type="ECO:0000313" key="2">
    <source>
        <dbReference type="Proteomes" id="UP000887563"/>
    </source>
</evidence>
<evidence type="ECO:0000256" key="1">
    <source>
        <dbReference type="SAM" id="SignalP"/>
    </source>
</evidence>
<keyword evidence="2" id="KW-1185">Reference proteome</keyword>
<sequence>MSISRFLLSCFSVLLVSMFSLFWPFSNSASPLLVSERRSSDRRSIPSCFSSAFFARCSSLFSVFFSLVSSAFA</sequence>
<keyword evidence="1" id="KW-0732">Signal</keyword>
<protein>
    <submittedName>
        <fullName evidence="3">Candidate secreted effector</fullName>
    </submittedName>
</protein>